<name>A0A1F5KID2_9BACT</name>
<evidence type="ECO:0000313" key="2">
    <source>
        <dbReference type="Proteomes" id="UP000177328"/>
    </source>
</evidence>
<dbReference type="EMBL" id="MFDD01000007">
    <property type="protein sequence ID" value="OGE40648.1"/>
    <property type="molecule type" value="Genomic_DNA"/>
</dbReference>
<proteinExistence type="predicted"/>
<dbReference type="Proteomes" id="UP000177328">
    <property type="component" value="Unassembled WGS sequence"/>
</dbReference>
<evidence type="ECO:0000313" key="1">
    <source>
        <dbReference type="EMBL" id="OGE40648.1"/>
    </source>
</evidence>
<dbReference type="AlphaFoldDB" id="A0A1F5KID2"/>
<reference evidence="1 2" key="1">
    <citation type="journal article" date="2016" name="Nat. Commun.">
        <title>Thousands of microbial genomes shed light on interconnected biogeochemical processes in an aquifer system.</title>
        <authorList>
            <person name="Anantharaman K."/>
            <person name="Brown C.T."/>
            <person name="Hug L.A."/>
            <person name="Sharon I."/>
            <person name="Castelle C.J."/>
            <person name="Probst A.J."/>
            <person name="Thomas B.C."/>
            <person name="Singh A."/>
            <person name="Wilkins M.J."/>
            <person name="Karaoz U."/>
            <person name="Brodie E.L."/>
            <person name="Williams K.H."/>
            <person name="Hubbard S.S."/>
            <person name="Banfield J.F."/>
        </authorList>
    </citation>
    <scope>NUCLEOTIDE SEQUENCE [LARGE SCALE GENOMIC DNA]</scope>
</reference>
<accession>A0A1F5KID2</accession>
<organism evidence="1 2">
    <name type="scientific">Candidatus Daviesbacteria bacterium RIFCSPHIGHO2_02_FULL_43_12</name>
    <dbReference type="NCBI Taxonomy" id="1797776"/>
    <lineage>
        <taxon>Bacteria</taxon>
        <taxon>Candidatus Daviesiibacteriota</taxon>
    </lineage>
</organism>
<comment type="caution">
    <text evidence="1">The sequence shown here is derived from an EMBL/GenBank/DDBJ whole genome shotgun (WGS) entry which is preliminary data.</text>
</comment>
<sequence>MYRKPNNQQKYKASKRKQSLCPFCHIDDGLLVREFKHFRIILNKFPYDFWDLRSVEEHLMVLPLRHLQDFGEFSLEEIKEFMEIIQEYSALGYDSFTRSPHSTLRSQTHIHTHLIKTTGKEIKKISYDVATDFLEYES</sequence>
<dbReference type="Gene3D" id="3.30.428.10">
    <property type="entry name" value="HIT-like"/>
    <property type="match status" value="1"/>
</dbReference>
<dbReference type="InterPro" id="IPR036265">
    <property type="entry name" value="HIT-like_sf"/>
</dbReference>
<evidence type="ECO:0008006" key="3">
    <source>
        <dbReference type="Google" id="ProtNLM"/>
    </source>
</evidence>
<gene>
    <name evidence="1" type="ORF">A3D25_05825</name>
</gene>
<dbReference type="SUPFAM" id="SSF54197">
    <property type="entry name" value="HIT-like"/>
    <property type="match status" value="1"/>
</dbReference>
<protein>
    <recommendedName>
        <fullName evidence="3">HIT domain-containing protein</fullName>
    </recommendedName>
</protein>